<evidence type="ECO:0000313" key="3">
    <source>
        <dbReference type="Proteomes" id="UP000823405"/>
    </source>
</evidence>
<reference evidence="2" key="1">
    <citation type="journal article" date="2020" name="Fungal Divers.">
        <title>Resolving the Mortierellaceae phylogeny through synthesis of multi-gene phylogenetics and phylogenomics.</title>
        <authorList>
            <person name="Vandepol N."/>
            <person name="Liber J."/>
            <person name="Desiro A."/>
            <person name="Na H."/>
            <person name="Kennedy M."/>
            <person name="Barry K."/>
            <person name="Grigoriev I.V."/>
            <person name="Miller A.N."/>
            <person name="O'Donnell K."/>
            <person name="Stajich J.E."/>
            <person name="Bonito G."/>
        </authorList>
    </citation>
    <scope>NUCLEOTIDE SEQUENCE</scope>
    <source>
        <strain evidence="2">NVP60</strain>
    </source>
</reference>
<feature type="compositionally biased region" description="Basic residues" evidence="1">
    <location>
        <begin position="35"/>
        <end position="48"/>
    </location>
</feature>
<proteinExistence type="predicted"/>
<dbReference type="EMBL" id="JAAAIN010003232">
    <property type="protein sequence ID" value="KAG0286845.1"/>
    <property type="molecule type" value="Genomic_DNA"/>
</dbReference>
<feature type="compositionally biased region" description="Basic and acidic residues" evidence="1">
    <location>
        <begin position="413"/>
        <end position="425"/>
    </location>
</feature>
<feature type="region of interest" description="Disordered" evidence="1">
    <location>
        <begin position="413"/>
        <end position="455"/>
    </location>
</feature>
<sequence length="674" mass="75051">MATYKQRTPYQRHAVVYSDEEDTHTVQTSTSNHQTQHHHSHNSHHHQHHAEDGILDNTSDREWTSIRNSASARARARQQQYLDQQQQRTREWQFVLSQHRHHSFSNTTASRGISSDEYDEVFSAAEPPSIVASPHIADHTTAVPASTRVPTGEHSSVLGFSDLTSDGLESIGESEDLGVWSHEDDDDVLSTPALRRSSTSSSSPLVASTASLSHIPRPSFADSSSRNISSGLVELKFQNQMPFHDGSGNFVERAPSLRESDVESERGWESSSSRNSSVLRQYRRPKDVPVRRPISSSEFKAVIQNIADLQRTSTTLSPFVQSSSRQRSLEGYASSSTGSTRPTFTYPHVVSKRPIFNIYESEMEDLSEMVELPVKMGWLQAFEQALRSLKPQEYELHADDNAVSPIKAWAQHLSHEEPMSVETRRSTTTSTATKVDQQQHVPSPSDETERTAESQARLDQVQQNMAAASVATLKRLQTRKRANPHHRDPMQIDFAPTVAVDADTYRRNRRVLSRSTGTSTSTAHDTNLLAVVLSTLRRFRDHVQSNFMFSEFYDEDERSQHLSRTLGPDGDLGIEWSTGDLGTAGAGGTDRTVTGTTAAAAVAALVGSSLSTSSRAAERRYRRHERTPSVASSSARSSVRRVNSDCGLESMKSYRSHDSSHPIHSSHYRPSLVE</sequence>
<organism evidence="2 3">
    <name type="scientific">Linnemannia gamsii</name>
    <dbReference type="NCBI Taxonomy" id="64522"/>
    <lineage>
        <taxon>Eukaryota</taxon>
        <taxon>Fungi</taxon>
        <taxon>Fungi incertae sedis</taxon>
        <taxon>Mucoromycota</taxon>
        <taxon>Mortierellomycotina</taxon>
        <taxon>Mortierellomycetes</taxon>
        <taxon>Mortierellales</taxon>
        <taxon>Mortierellaceae</taxon>
        <taxon>Linnemannia</taxon>
    </lineage>
</organism>
<comment type="caution">
    <text evidence="2">The sequence shown here is derived from an EMBL/GenBank/DDBJ whole genome shotgun (WGS) entry which is preliminary data.</text>
</comment>
<feature type="compositionally biased region" description="Low complexity" evidence="1">
    <location>
        <begin position="629"/>
        <end position="641"/>
    </location>
</feature>
<keyword evidence="3" id="KW-1185">Reference proteome</keyword>
<feature type="compositionally biased region" description="Low complexity" evidence="1">
    <location>
        <begin position="70"/>
        <end position="84"/>
    </location>
</feature>
<dbReference type="OrthoDB" id="2424760at2759"/>
<evidence type="ECO:0000256" key="1">
    <source>
        <dbReference type="SAM" id="MobiDB-lite"/>
    </source>
</evidence>
<evidence type="ECO:0000313" key="2">
    <source>
        <dbReference type="EMBL" id="KAG0286845.1"/>
    </source>
</evidence>
<feature type="region of interest" description="Disordered" evidence="1">
    <location>
        <begin position="65"/>
        <end position="84"/>
    </location>
</feature>
<feature type="region of interest" description="Disordered" evidence="1">
    <location>
        <begin position="613"/>
        <end position="674"/>
    </location>
</feature>
<gene>
    <name evidence="2" type="ORF">BGZ97_007292</name>
</gene>
<feature type="compositionally biased region" description="Low complexity" evidence="1">
    <location>
        <begin position="25"/>
        <end position="34"/>
    </location>
</feature>
<feature type="compositionally biased region" description="Basic and acidic residues" evidence="1">
    <location>
        <begin position="255"/>
        <end position="268"/>
    </location>
</feature>
<feature type="region of interest" description="Disordered" evidence="1">
    <location>
        <begin position="244"/>
        <end position="287"/>
    </location>
</feature>
<protein>
    <submittedName>
        <fullName evidence="2">Uncharacterized protein</fullName>
    </submittedName>
</protein>
<feature type="region of interest" description="Disordered" evidence="1">
    <location>
        <begin position="192"/>
        <end position="211"/>
    </location>
</feature>
<dbReference type="Proteomes" id="UP000823405">
    <property type="component" value="Unassembled WGS sequence"/>
</dbReference>
<feature type="compositionally biased region" description="Low complexity" evidence="1">
    <location>
        <begin position="269"/>
        <end position="280"/>
    </location>
</feature>
<feature type="region of interest" description="Disordered" evidence="1">
    <location>
        <begin position="1"/>
        <end position="51"/>
    </location>
</feature>
<dbReference type="AlphaFoldDB" id="A0A9P6UFB2"/>
<name>A0A9P6UFB2_9FUNG</name>
<accession>A0A9P6UFB2</accession>